<reference evidence="2" key="1">
    <citation type="journal article" date="2017" name="Gigascience">
        <title>The first near-complete assembly of the hexaploid bread wheat genome, Triticum aestivum.</title>
        <authorList>
            <person name="Zimin A.V."/>
            <person name="Puiu D."/>
            <person name="Hall R."/>
            <person name="Kingan S."/>
            <person name="Clavijo B.J."/>
            <person name="Salzberg S.L."/>
        </authorList>
    </citation>
    <scope>NUCLEOTIDE SEQUENCE</scope>
    <source>
        <tissue evidence="2">Leaf</tissue>
    </source>
</reference>
<dbReference type="OrthoDB" id="602193at2759"/>
<sequence length="362" mass="40596">TTISSLGQDQLREIFLRLPNLPALVRAALTCRSWLRAVRSSRPFRRLFRALHPAPFIGIFLETDGISIPAFIPVRRSDPDVAVALHRGDFFLTSLPAEDDASPRWNVADCRHGHVLLWDMIDEGLAVLNPITWTVDSLPMPADDDVKAETRVDFAFIGFHLLSSDENPLSFRVACICKDGSRVRAAIFSPETWDWVIHPWAELEIGGDSSLKFKAGSVVDGSIYWPCHGQRCMVRINTATMDITTMDLPAQVKVWIDGMDGDGIQTWIPHKTISLRPEMRRVTRGLLGDLKVVQVRDGYAYLSTTSMSHVGLLCCWFFSLSLETMKLDLLIQGRYDGRGYPYFMAWPPSLVGDGGPQLESSY</sequence>
<dbReference type="Pfam" id="PF00646">
    <property type="entry name" value="F-box"/>
    <property type="match status" value="1"/>
</dbReference>
<name>A0A9R1GQ33_WHEAT</name>
<organism evidence="2">
    <name type="scientific">Triticum aestivum</name>
    <name type="common">Wheat</name>
    <dbReference type="NCBI Taxonomy" id="4565"/>
    <lineage>
        <taxon>Eukaryota</taxon>
        <taxon>Viridiplantae</taxon>
        <taxon>Streptophyta</taxon>
        <taxon>Embryophyta</taxon>
        <taxon>Tracheophyta</taxon>
        <taxon>Spermatophyta</taxon>
        <taxon>Magnoliopsida</taxon>
        <taxon>Liliopsida</taxon>
        <taxon>Poales</taxon>
        <taxon>Poaceae</taxon>
        <taxon>BOP clade</taxon>
        <taxon>Pooideae</taxon>
        <taxon>Triticodae</taxon>
        <taxon>Triticeae</taxon>
        <taxon>Triticinae</taxon>
        <taxon>Triticum</taxon>
    </lineage>
</organism>
<accession>A0A9R1GQ33</accession>
<feature type="domain" description="F-box" evidence="1">
    <location>
        <begin position="11"/>
        <end position="45"/>
    </location>
</feature>
<evidence type="ECO:0000259" key="1">
    <source>
        <dbReference type="Pfam" id="PF00646"/>
    </source>
</evidence>
<dbReference type="AlphaFoldDB" id="A0A9R1GQ33"/>
<comment type="caution">
    <text evidence="2">The sequence shown here is derived from an EMBL/GenBank/DDBJ whole genome shotgun (WGS) entry which is preliminary data.</text>
</comment>
<dbReference type="InterPro" id="IPR001810">
    <property type="entry name" value="F-box_dom"/>
</dbReference>
<evidence type="ECO:0000313" key="2">
    <source>
        <dbReference type="EMBL" id="KAF7051004.1"/>
    </source>
</evidence>
<dbReference type="Proteomes" id="UP000815260">
    <property type="component" value="Chromosome 4B"/>
</dbReference>
<protein>
    <recommendedName>
        <fullName evidence="1">F-box domain-containing protein</fullName>
    </recommendedName>
</protein>
<dbReference type="SUPFAM" id="SSF81383">
    <property type="entry name" value="F-box domain"/>
    <property type="match status" value="1"/>
</dbReference>
<dbReference type="EMBL" id="CM022221">
    <property type="protein sequence ID" value="KAF7051004.1"/>
    <property type="molecule type" value="Genomic_DNA"/>
</dbReference>
<feature type="non-terminal residue" evidence="2">
    <location>
        <position position="1"/>
    </location>
</feature>
<dbReference type="InterPro" id="IPR036047">
    <property type="entry name" value="F-box-like_dom_sf"/>
</dbReference>
<gene>
    <name evidence="2" type="ORF">CFC21_059291</name>
</gene>
<proteinExistence type="predicted"/>
<dbReference type="PANTHER" id="PTHR33207">
    <property type="entry name" value="F-BOX DOMAIN CONTAINING PROTEIN-RELATED"/>
    <property type="match status" value="1"/>
</dbReference>
<reference evidence="2" key="2">
    <citation type="submission" date="2020-03" db="EMBL/GenBank/DDBJ databases">
        <title>The second near-complete assembly of the hexaploid bread wheat (Triticum aestivum) genome.</title>
        <authorList>
            <person name="Zimin A.V."/>
            <person name="Puiu D."/>
            <person name="Shumante A."/>
            <person name="Alonge M."/>
            <person name="Salzberg S.L."/>
        </authorList>
    </citation>
    <scope>NUCLEOTIDE SEQUENCE</scope>
    <source>
        <tissue evidence="2">Leaf</tissue>
    </source>
</reference>